<feature type="region of interest" description="Disordered" evidence="1">
    <location>
        <begin position="1"/>
        <end position="118"/>
    </location>
</feature>
<dbReference type="AlphaFoldDB" id="A0A561V6R8"/>
<gene>
    <name evidence="2" type="ORF">FHX80_115813</name>
</gene>
<evidence type="ECO:0000256" key="1">
    <source>
        <dbReference type="SAM" id="MobiDB-lite"/>
    </source>
</evidence>
<feature type="compositionally biased region" description="Basic residues" evidence="1">
    <location>
        <begin position="13"/>
        <end position="23"/>
    </location>
</feature>
<sequence>MRRQATGCPATTRVRRVRSRWTRRPPGPHQLPAQADGHREGRGGGARGHRRIREPLPARCPQASAATTRPDEQPNTSEQWNPTPTRRDCRAVNLPTTDPKSRSGPPIEPADRHERTRLGKSLVGIMTVGLHTDRCQRWCSLQPGRAHAKLLTFTIRTSAILRSAPGIRSGGTAPLHRHCTRTAVVLWHSASSPSQERRTHGGRRLPYEWGGDCPVIGCPKRVATSPGRRRVSSSLRVQESQHRRPWRPPLGLRRRPTPVERSMRALRPRSQR</sequence>
<dbReference type="EMBL" id="VIWW01000001">
    <property type="protein sequence ID" value="TWG07308.1"/>
    <property type="molecule type" value="Genomic_DNA"/>
</dbReference>
<feature type="region of interest" description="Disordered" evidence="1">
    <location>
        <begin position="220"/>
        <end position="272"/>
    </location>
</feature>
<evidence type="ECO:0000313" key="3">
    <source>
        <dbReference type="Proteomes" id="UP000318186"/>
    </source>
</evidence>
<reference evidence="2 3" key="1">
    <citation type="submission" date="2019-06" db="EMBL/GenBank/DDBJ databases">
        <title>Sequencing the genomes of 1000 actinobacteria strains.</title>
        <authorList>
            <person name="Klenk H.-P."/>
        </authorList>
    </citation>
    <scope>NUCLEOTIDE SEQUENCE [LARGE SCALE GENOMIC DNA]</scope>
    <source>
        <strain evidence="2 3">DSM 42059</strain>
    </source>
</reference>
<feature type="compositionally biased region" description="Polar residues" evidence="1">
    <location>
        <begin position="73"/>
        <end position="84"/>
    </location>
</feature>
<evidence type="ECO:0000313" key="2">
    <source>
        <dbReference type="EMBL" id="TWG07308.1"/>
    </source>
</evidence>
<proteinExistence type="predicted"/>
<organism evidence="2 3">
    <name type="scientific">Streptomyces brevispora</name>
    <dbReference type="NCBI Taxonomy" id="887462"/>
    <lineage>
        <taxon>Bacteria</taxon>
        <taxon>Bacillati</taxon>
        <taxon>Actinomycetota</taxon>
        <taxon>Actinomycetes</taxon>
        <taxon>Kitasatosporales</taxon>
        <taxon>Streptomycetaceae</taxon>
        <taxon>Streptomyces</taxon>
    </lineage>
</organism>
<comment type="caution">
    <text evidence="2">The sequence shown here is derived from an EMBL/GenBank/DDBJ whole genome shotgun (WGS) entry which is preliminary data.</text>
</comment>
<name>A0A561V6R8_9ACTN</name>
<protein>
    <submittedName>
        <fullName evidence="2">Uncharacterized protein</fullName>
    </submittedName>
</protein>
<dbReference type="Proteomes" id="UP000318186">
    <property type="component" value="Unassembled WGS sequence"/>
</dbReference>
<accession>A0A561V6R8</accession>